<gene>
    <name evidence="1" type="ORF">BD310DRAFT_929433</name>
</gene>
<proteinExistence type="predicted"/>
<sequence>MRSRRSKFLLRPLTMWNIKAVGWATYEQRLRANMLGGCAVLLVPVEALRDRTAARPSMWHGELLRSEAPLTRTATWHRCRQRHRCGVGVFVA</sequence>
<name>A0A4Q9PSP5_9APHY</name>
<dbReference type="Proteomes" id="UP000292082">
    <property type="component" value="Unassembled WGS sequence"/>
</dbReference>
<organism evidence="1 2">
    <name type="scientific">Dichomitus squalens</name>
    <dbReference type="NCBI Taxonomy" id="114155"/>
    <lineage>
        <taxon>Eukaryota</taxon>
        <taxon>Fungi</taxon>
        <taxon>Dikarya</taxon>
        <taxon>Basidiomycota</taxon>
        <taxon>Agaricomycotina</taxon>
        <taxon>Agaricomycetes</taxon>
        <taxon>Polyporales</taxon>
        <taxon>Polyporaceae</taxon>
        <taxon>Dichomitus</taxon>
    </lineage>
</organism>
<dbReference type="EMBL" id="ML145137">
    <property type="protein sequence ID" value="TBU57467.1"/>
    <property type="molecule type" value="Genomic_DNA"/>
</dbReference>
<reference evidence="1 2" key="1">
    <citation type="submission" date="2019-01" db="EMBL/GenBank/DDBJ databases">
        <title>Draft genome sequences of three monokaryotic isolates of the white-rot basidiomycete fungus Dichomitus squalens.</title>
        <authorList>
            <consortium name="DOE Joint Genome Institute"/>
            <person name="Lopez S.C."/>
            <person name="Andreopoulos B."/>
            <person name="Pangilinan J."/>
            <person name="Lipzen A."/>
            <person name="Riley R."/>
            <person name="Ahrendt S."/>
            <person name="Ng V."/>
            <person name="Barry K."/>
            <person name="Daum C."/>
            <person name="Grigoriev I.V."/>
            <person name="Hilden K.S."/>
            <person name="Makela M.R."/>
            <person name="de Vries R.P."/>
        </authorList>
    </citation>
    <scope>NUCLEOTIDE SEQUENCE [LARGE SCALE GENOMIC DNA]</scope>
    <source>
        <strain evidence="1 2">CBS 464.89</strain>
    </source>
</reference>
<dbReference type="AlphaFoldDB" id="A0A4Q9PSP5"/>
<keyword evidence="2" id="KW-1185">Reference proteome</keyword>
<evidence type="ECO:0000313" key="2">
    <source>
        <dbReference type="Proteomes" id="UP000292082"/>
    </source>
</evidence>
<protein>
    <submittedName>
        <fullName evidence="1">Uncharacterized protein</fullName>
    </submittedName>
</protein>
<accession>A0A4Q9PSP5</accession>
<evidence type="ECO:0000313" key="1">
    <source>
        <dbReference type="EMBL" id="TBU57467.1"/>
    </source>
</evidence>